<dbReference type="Pfam" id="PF25593">
    <property type="entry name" value="GldD_lipo"/>
    <property type="match status" value="1"/>
</dbReference>
<dbReference type="Proteomes" id="UP000680038">
    <property type="component" value="Unassembled WGS sequence"/>
</dbReference>
<dbReference type="InterPro" id="IPR019850">
    <property type="entry name" value="GldD-like"/>
</dbReference>
<keyword evidence="2" id="KW-1185">Reference proteome</keyword>
<dbReference type="AlphaFoldDB" id="A0A916N5V1"/>
<evidence type="ECO:0008006" key="3">
    <source>
        <dbReference type="Google" id="ProtNLM"/>
    </source>
</evidence>
<dbReference type="NCBIfam" id="TIGR03512">
    <property type="entry name" value="GldD_lipo"/>
    <property type="match status" value="1"/>
</dbReference>
<sequence>MKFCLRTFLPILSFCFLISCSRTKEGNYVPKPKGYNRIDLPVHLYRPLKENHPYYFEVSRYAQVLPDTFASAGRDWIFIHYPAFQANIQLTYKPLNGNQRFLQEYINDSYKLAGKHQIRASSIQEQKVLSKSGRTAILFKIEGDVPSPYQFYTTDSTRHFIRGAIYFPTAIKNDSLAPVIEYVREDMVRLLNTLKWR</sequence>
<organism evidence="1 2">
    <name type="scientific">Dyadobacter helix</name>
    <dbReference type="NCBI Taxonomy" id="2822344"/>
    <lineage>
        <taxon>Bacteria</taxon>
        <taxon>Pseudomonadati</taxon>
        <taxon>Bacteroidota</taxon>
        <taxon>Cytophagia</taxon>
        <taxon>Cytophagales</taxon>
        <taxon>Spirosomataceae</taxon>
        <taxon>Dyadobacter</taxon>
    </lineage>
</organism>
<protein>
    <recommendedName>
        <fullName evidence="3">Gliding motility lipoprotein GldD</fullName>
    </recommendedName>
</protein>
<dbReference type="EMBL" id="CAJRAF010000002">
    <property type="protein sequence ID" value="CAG5006994.1"/>
    <property type="molecule type" value="Genomic_DNA"/>
</dbReference>
<reference evidence="1" key="1">
    <citation type="submission" date="2021-04" db="EMBL/GenBank/DDBJ databases">
        <authorList>
            <person name="Rodrigo-Torres L."/>
            <person name="Arahal R. D."/>
            <person name="Lucena T."/>
        </authorList>
    </citation>
    <scope>NUCLEOTIDE SEQUENCE</scope>
    <source>
        <strain evidence="1">CECT 9275</strain>
    </source>
</reference>
<name>A0A916N5V1_9BACT</name>
<dbReference type="RefSeq" id="WP_215240367.1">
    <property type="nucleotide sequence ID" value="NZ_CAJRAF010000002.1"/>
</dbReference>
<proteinExistence type="predicted"/>
<accession>A0A916N5V1</accession>
<comment type="caution">
    <text evidence="1">The sequence shown here is derived from an EMBL/GenBank/DDBJ whole genome shotgun (WGS) entry which is preliminary data.</text>
</comment>
<evidence type="ECO:0000313" key="1">
    <source>
        <dbReference type="EMBL" id="CAG5006994.1"/>
    </source>
</evidence>
<dbReference type="PROSITE" id="PS51257">
    <property type="entry name" value="PROKAR_LIPOPROTEIN"/>
    <property type="match status" value="1"/>
</dbReference>
<gene>
    <name evidence="1" type="ORF">DYBT9275_03942</name>
</gene>
<evidence type="ECO:0000313" key="2">
    <source>
        <dbReference type="Proteomes" id="UP000680038"/>
    </source>
</evidence>